<dbReference type="Pfam" id="PF01284">
    <property type="entry name" value="MARVEL"/>
    <property type="match status" value="1"/>
</dbReference>
<keyword evidence="5 7" id="KW-0472">Membrane</keyword>
<dbReference type="InterPro" id="IPR008253">
    <property type="entry name" value="Marvel"/>
</dbReference>
<evidence type="ECO:0000256" key="5">
    <source>
        <dbReference type="ARBA" id="ARBA00023136"/>
    </source>
</evidence>
<evidence type="ECO:0000256" key="6">
    <source>
        <dbReference type="ARBA" id="ARBA00023180"/>
    </source>
</evidence>
<evidence type="ECO:0000313" key="10">
    <source>
        <dbReference type="EMBL" id="KAL0978072.1"/>
    </source>
</evidence>
<dbReference type="PROSITE" id="PS51225">
    <property type="entry name" value="MARVEL"/>
    <property type="match status" value="1"/>
</dbReference>
<accession>A0ABD0XAB5</accession>
<dbReference type="Proteomes" id="UP001557470">
    <property type="component" value="Unassembled WGS sequence"/>
</dbReference>
<evidence type="ECO:0000256" key="2">
    <source>
        <dbReference type="ARBA" id="ARBA00006476"/>
    </source>
</evidence>
<keyword evidence="11" id="KW-1185">Reference proteome</keyword>
<feature type="transmembrane region" description="Helical" evidence="8">
    <location>
        <begin position="131"/>
        <end position="150"/>
    </location>
</feature>
<keyword evidence="6" id="KW-0325">Glycoprotein</keyword>
<feature type="transmembrane region" description="Helical" evidence="8">
    <location>
        <begin position="95"/>
        <end position="119"/>
    </location>
</feature>
<dbReference type="PANTHER" id="PTHR10306:SF29">
    <property type="entry name" value="SYNAPTOPHYSIN-LIKE 2A"/>
    <property type="match status" value="1"/>
</dbReference>
<keyword evidence="3 7" id="KW-0812">Transmembrane</keyword>
<name>A0ABD0XAB5_UMBPY</name>
<feature type="transmembrane region" description="Helical" evidence="8">
    <location>
        <begin position="187"/>
        <end position="207"/>
    </location>
</feature>
<keyword evidence="4 8" id="KW-1133">Transmembrane helix</keyword>
<evidence type="ECO:0000259" key="9">
    <source>
        <dbReference type="PROSITE" id="PS51225"/>
    </source>
</evidence>
<feature type="domain" description="MARVEL" evidence="9">
    <location>
        <begin position="17"/>
        <end position="211"/>
    </location>
</feature>
<comment type="similarity">
    <text evidence="2">Belongs to the synaptophysin/synaptobrevin family.</text>
</comment>
<gene>
    <name evidence="10" type="ORF">UPYG_G00165560</name>
</gene>
<reference evidence="10 11" key="1">
    <citation type="submission" date="2024-06" db="EMBL/GenBank/DDBJ databases">
        <authorList>
            <person name="Pan Q."/>
            <person name="Wen M."/>
            <person name="Jouanno E."/>
            <person name="Zahm M."/>
            <person name="Klopp C."/>
            <person name="Cabau C."/>
            <person name="Louis A."/>
            <person name="Berthelot C."/>
            <person name="Parey E."/>
            <person name="Roest Crollius H."/>
            <person name="Montfort J."/>
            <person name="Robinson-Rechavi M."/>
            <person name="Bouchez O."/>
            <person name="Lampietro C."/>
            <person name="Lopez Roques C."/>
            <person name="Donnadieu C."/>
            <person name="Postlethwait J."/>
            <person name="Bobe J."/>
            <person name="Verreycken H."/>
            <person name="Guiguen Y."/>
        </authorList>
    </citation>
    <scope>NUCLEOTIDE SEQUENCE [LARGE SCALE GENOMIC DNA]</scope>
    <source>
        <strain evidence="10">Up_M1</strain>
        <tissue evidence="10">Testis</tissue>
    </source>
</reference>
<evidence type="ECO:0000313" key="11">
    <source>
        <dbReference type="Proteomes" id="UP001557470"/>
    </source>
</evidence>
<comment type="caution">
    <text evidence="10">The sequence shown here is derived from an EMBL/GenBank/DDBJ whole genome shotgun (WGS) entry which is preliminary data.</text>
</comment>
<dbReference type="AlphaFoldDB" id="A0ABD0XAB5"/>
<dbReference type="EMBL" id="JAGEUA010000005">
    <property type="protein sequence ID" value="KAL0978072.1"/>
    <property type="molecule type" value="Genomic_DNA"/>
</dbReference>
<evidence type="ECO:0000256" key="8">
    <source>
        <dbReference type="SAM" id="Phobius"/>
    </source>
</evidence>
<evidence type="ECO:0000256" key="3">
    <source>
        <dbReference type="ARBA" id="ARBA00022692"/>
    </source>
</evidence>
<proteinExistence type="inferred from homology"/>
<dbReference type="GO" id="GO:0016020">
    <property type="term" value="C:membrane"/>
    <property type="evidence" value="ECO:0007669"/>
    <property type="project" value="UniProtKB-SubCell"/>
</dbReference>
<dbReference type="PANTHER" id="PTHR10306">
    <property type="entry name" value="SYNAPTOPHYSIN"/>
    <property type="match status" value="1"/>
</dbReference>
<evidence type="ECO:0000256" key="7">
    <source>
        <dbReference type="PROSITE-ProRule" id="PRU00581"/>
    </source>
</evidence>
<sequence length="230" mass="25631">MDFIQRVLSGFSLDIGPLKEPLGFIRVLEWVFTICAFATTGGYSGSSHIILDCPDRKDVEAEFAYPFRLPSYGPYFPSCNGTNKTYLQGDYSSSAQFYVCVGVFGFLYCTITLVLYLGYQHVYREGRRPTIDLLMTAAFAFLWLVSSSAWGKGLTDVKWATNPDHLAEICKPTCKAGEFPSMGKLNASVLFGFLNLILWAGNCWFIYKDTPFHRDPNPPPTIEEGGVSSS</sequence>
<protein>
    <recommendedName>
        <fullName evidence="9">MARVEL domain-containing protein</fullName>
    </recommendedName>
</protein>
<comment type="subcellular location">
    <subcellularLocation>
        <location evidence="1">Membrane</location>
        <topology evidence="1">Multi-pass membrane protein</topology>
    </subcellularLocation>
</comment>
<organism evidence="10 11">
    <name type="scientific">Umbra pygmaea</name>
    <name type="common">Eastern mudminnow</name>
    <dbReference type="NCBI Taxonomy" id="75934"/>
    <lineage>
        <taxon>Eukaryota</taxon>
        <taxon>Metazoa</taxon>
        <taxon>Chordata</taxon>
        <taxon>Craniata</taxon>
        <taxon>Vertebrata</taxon>
        <taxon>Euteleostomi</taxon>
        <taxon>Actinopterygii</taxon>
        <taxon>Neopterygii</taxon>
        <taxon>Teleostei</taxon>
        <taxon>Protacanthopterygii</taxon>
        <taxon>Esociformes</taxon>
        <taxon>Umbridae</taxon>
        <taxon>Umbra</taxon>
    </lineage>
</organism>
<dbReference type="PRINTS" id="PR00220">
    <property type="entry name" value="SYNAPTOPHYSN"/>
</dbReference>
<dbReference type="InterPro" id="IPR001285">
    <property type="entry name" value="Synaptophysin/porin"/>
</dbReference>
<evidence type="ECO:0000256" key="4">
    <source>
        <dbReference type="ARBA" id="ARBA00022989"/>
    </source>
</evidence>
<evidence type="ECO:0000256" key="1">
    <source>
        <dbReference type="ARBA" id="ARBA00004141"/>
    </source>
</evidence>